<proteinExistence type="predicted"/>
<protein>
    <submittedName>
        <fullName evidence="1">Uncharacterized protein</fullName>
    </submittedName>
</protein>
<reference evidence="1 2" key="1">
    <citation type="submission" date="2018-03" db="EMBL/GenBank/DDBJ databases">
        <title>Genomic Encyclopedia of Archaeal and Bacterial Type Strains, Phase II (KMG-II): from individual species to whole genera.</title>
        <authorList>
            <person name="Goeker M."/>
        </authorList>
    </citation>
    <scope>NUCLEOTIDE SEQUENCE [LARGE SCALE GENOMIC DNA]</scope>
    <source>
        <strain evidence="1 2">DSM 43146</strain>
    </source>
</reference>
<gene>
    <name evidence="1" type="ORF">CLV67_105254</name>
</gene>
<organism evidence="1 2">
    <name type="scientific">Actinoplanes italicus</name>
    <dbReference type="NCBI Taxonomy" id="113567"/>
    <lineage>
        <taxon>Bacteria</taxon>
        <taxon>Bacillati</taxon>
        <taxon>Actinomycetota</taxon>
        <taxon>Actinomycetes</taxon>
        <taxon>Micromonosporales</taxon>
        <taxon>Micromonosporaceae</taxon>
        <taxon>Actinoplanes</taxon>
    </lineage>
</organism>
<dbReference type="EMBL" id="PVMZ01000005">
    <property type="protein sequence ID" value="PRX22077.1"/>
    <property type="molecule type" value="Genomic_DNA"/>
</dbReference>
<sequence length="115" mass="13032">MSRVAVELSKRLDPSGDRFLVKEYSKVEEHRLRPDDLLFAIRDPANATGPKLRVVPDRETLGLTDPNDHGRQYRHGTLSAYTAAKCRCQHSRAAFAIYRSQRRAGGKNPREPSET</sequence>
<evidence type="ECO:0000313" key="2">
    <source>
        <dbReference type="Proteomes" id="UP000239415"/>
    </source>
</evidence>
<dbReference type="RefSeq" id="WP_106318704.1">
    <property type="nucleotide sequence ID" value="NZ_BOMO01000034.1"/>
</dbReference>
<accession>A0A2T0KFC8</accession>
<dbReference type="AlphaFoldDB" id="A0A2T0KFC8"/>
<keyword evidence="2" id="KW-1185">Reference proteome</keyword>
<name>A0A2T0KFC8_9ACTN</name>
<dbReference type="Proteomes" id="UP000239415">
    <property type="component" value="Unassembled WGS sequence"/>
</dbReference>
<comment type="caution">
    <text evidence="1">The sequence shown here is derived from an EMBL/GenBank/DDBJ whole genome shotgun (WGS) entry which is preliminary data.</text>
</comment>
<evidence type="ECO:0000313" key="1">
    <source>
        <dbReference type="EMBL" id="PRX22077.1"/>
    </source>
</evidence>